<dbReference type="InterPro" id="IPR011335">
    <property type="entry name" value="Restrct_endonuc-II-like"/>
</dbReference>
<organism evidence="4 5">
    <name type="scientific">Streptomyces olivaceiscleroticus</name>
    <dbReference type="NCBI Taxonomy" id="68245"/>
    <lineage>
        <taxon>Bacteria</taxon>
        <taxon>Bacillati</taxon>
        <taxon>Actinomycetota</taxon>
        <taxon>Actinomycetes</taxon>
        <taxon>Kitasatosporales</taxon>
        <taxon>Streptomycetaceae</taxon>
        <taxon>Streptomyces</taxon>
    </lineage>
</organism>
<dbReference type="Proteomes" id="UP001500909">
    <property type="component" value="Unassembled WGS sequence"/>
</dbReference>
<proteinExistence type="predicted"/>
<gene>
    <name evidence="4" type="ORF">GCM10010361_31310</name>
</gene>
<sequence length="246" mass="25887">MVTPIRRPRPATRRPAFSLRQLTLCFGLIAIGIVGIGLMLRTGLDSAARHPVASLVVVTAVAALVVRIARSRPRGSASRGGDPRPGAPGFAEESPLVEVENTEEAEETEAVEAAEETVYVADYAAMDADEFENAVAALCERDGCVDVEVVGGANDLGADIVATTSDGRTLVVQCKRYAESHKVGSQDLQRFGGTCYTVHGADIAALVTTSTFTDPAIEYAEQCGILCFTGTELTAWATGTGLAPWE</sequence>
<accession>A0ABN1A157</accession>
<dbReference type="PANTHER" id="PTHR30015">
    <property type="entry name" value="MRR RESTRICTION SYSTEM PROTEIN"/>
    <property type="match status" value="1"/>
</dbReference>
<evidence type="ECO:0000313" key="5">
    <source>
        <dbReference type="Proteomes" id="UP001500909"/>
    </source>
</evidence>
<evidence type="ECO:0000256" key="1">
    <source>
        <dbReference type="SAM" id="MobiDB-lite"/>
    </source>
</evidence>
<keyword evidence="4" id="KW-0255">Endonuclease</keyword>
<name>A0ABN1A157_9ACTN</name>
<feature type="transmembrane region" description="Helical" evidence="2">
    <location>
        <begin position="52"/>
        <end position="69"/>
    </location>
</feature>
<keyword evidence="2" id="KW-1133">Transmembrane helix</keyword>
<dbReference type="EMBL" id="BAAABY010000023">
    <property type="protein sequence ID" value="GAA0465060.1"/>
    <property type="molecule type" value="Genomic_DNA"/>
</dbReference>
<keyword evidence="2" id="KW-0472">Membrane</keyword>
<comment type="caution">
    <text evidence="4">The sequence shown here is derived from an EMBL/GenBank/DDBJ whole genome shotgun (WGS) entry which is preliminary data.</text>
</comment>
<dbReference type="SUPFAM" id="SSF52980">
    <property type="entry name" value="Restriction endonuclease-like"/>
    <property type="match status" value="1"/>
</dbReference>
<dbReference type="GO" id="GO:0004519">
    <property type="term" value="F:endonuclease activity"/>
    <property type="evidence" value="ECO:0007669"/>
    <property type="project" value="UniProtKB-KW"/>
</dbReference>
<evidence type="ECO:0000259" key="3">
    <source>
        <dbReference type="Pfam" id="PF04471"/>
    </source>
</evidence>
<dbReference type="Gene3D" id="3.40.1350.10">
    <property type="match status" value="1"/>
</dbReference>
<evidence type="ECO:0000256" key="2">
    <source>
        <dbReference type="SAM" id="Phobius"/>
    </source>
</evidence>
<keyword evidence="2" id="KW-0812">Transmembrane</keyword>
<keyword evidence="5" id="KW-1185">Reference proteome</keyword>
<protein>
    <submittedName>
        <fullName evidence="4">Restriction endonuclease</fullName>
    </submittedName>
</protein>
<keyword evidence="4" id="KW-0540">Nuclease</keyword>
<dbReference type="PANTHER" id="PTHR30015:SF6">
    <property type="entry name" value="SLL1429 PROTEIN"/>
    <property type="match status" value="1"/>
</dbReference>
<feature type="domain" description="Restriction endonuclease type IV Mrr" evidence="3">
    <location>
        <begin position="125"/>
        <end position="236"/>
    </location>
</feature>
<evidence type="ECO:0000313" key="4">
    <source>
        <dbReference type="EMBL" id="GAA0465060.1"/>
    </source>
</evidence>
<dbReference type="InterPro" id="IPR011856">
    <property type="entry name" value="tRNA_endonuc-like_dom_sf"/>
</dbReference>
<dbReference type="Pfam" id="PF04471">
    <property type="entry name" value="Mrr_cat"/>
    <property type="match status" value="1"/>
</dbReference>
<dbReference type="InterPro" id="IPR007560">
    <property type="entry name" value="Restrct_endonuc_IV_Mrr"/>
</dbReference>
<feature type="transmembrane region" description="Helical" evidence="2">
    <location>
        <begin position="21"/>
        <end position="40"/>
    </location>
</feature>
<dbReference type="InterPro" id="IPR052906">
    <property type="entry name" value="Type_IV_Methyl-Rstrct_Enzyme"/>
</dbReference>
<feature type="region of interest" description="Disordered" evidence="1">
    <location>
        <begin position="73"/>
        <end position="108"/>
    </location>
</feature>
<reference evidence="4 5" key="1">
    <citation type="journal article" date="2019" name="Int. J. Syst. Evol. Microbiol.">
        <title>The Global Catalogue of Microorganisms (GCM) 10K type strain sequencing project: providing services to taxonomists for standard genome sequencing and annotation.</title>
        <authorList>
            <consortium name="The Broad Institute Genomics Platform"/>
            <consortium name="The Broad Institute Genome Sequencing Center for Infectious Disease"/>
            <person name="Wu L."/>
            <person name="Ma J."/>
        </authorList>
    </citation>
    <scope>NUCLEOTIDE SEQUENCE [LARGE SCALE GENOMIC DNA]</scope>
    <source>
        <strain evidence="4 5">JCM 4805</strain>
    </source>
</reference>
<keyword evidence="4" id="KW-0378">Hydrolase</keyword>